<feature type="transmembrane region" description="Helical" evidence="1">
    <location>
        <begin position="408"/>
        <end position="425"/>
    </location>
</feature>
<keyword evidence="1" id="KW-0812">Transmembrane</keyword>
<dbReference type="EMBL" id="JBHSSK010000021">
    <property type="protein sequence ID" value="MFC6207093.1"/>
    <property type="molecule type" value="Genomic_DNA"/>
</dbReference>
<sequence>MKIAHHRWPLWALYSLAFMVIAAFSFGVFGLANRTLIWNMDGITQHYPVILELHQLLVKSGFAGLAGWSWTMGLGADKLTTLAYYVLGDPFAYGLALLPTRWLETGYGVFIVLRLYATGLAFLAFARRYNFRPGSRLMGAITYAFTGYSLMVGVHHPFFLLPMIWLPLLFVGIDRILRGKGWGFLGLMTGVTILSNFYFAYILGLGSLIYAVIRFFSLQGQGALAVKWRPAIGRFIAAAVTGVFVSGILLLPSLLMMLKSTRTVSIFANGLWLYPNGYYLQLGNAILTTGNALSYWAVLGVSGLTFLGGVYVLVHWREQRWLAGTLVAIVVGLGIPAVAAFFNVLSTPSNRWILLAAIPFGLATMTLWDHLTTLTRTDRYWLAGSAMALLAIIYLCNGLTFNNAKRDLITYCLLLALVAVIWGGAQLTARWLVSLVCILVGLNLVNNAWGYYDPNAGVQATQQLRRHDATRYILDYFDGADHGIKKAAAFSRVNATRNFNLFRTVGNNMTMSHGLRGTMSYFSVQNGYVGQFSRDLQNSEYAMNAPIGQADSRTSLNQLLGVKHLFAREDQVTNHAALPYGYHAQKKVYPEKPVYALSNGVGTQILTTKLNFPLVYTQPQALSANAWRKLDGVDRERSLTQGAVTDDAFKGIPQTAYASPKRTLDYTVTPNAIPVIDSTNKVIQYRLKQGITGQKTGLNDKQLDNYGSSIKTPELKVDENGLLSKQEVKTYGPMVDLNNQQTALKRVLVQNQQVLETTTQANRNGLHQMTSDAQGQPISYTLTLKRPKRAQGTELYLALDGITSQKLTTKRQLQDQDNTSILGATPRSNLTKLNAWRDAVSAPDLGDYWVKVQTRNQSKMFSQFGVDNLSDYEPKHQVLLNLGYSKQRRETITVTFNATRQINFKSAKLLAMPFGKSYDQQVHAAQQRGLKHAKVTDNQVTGEVSPQRTSVLTTSIPYSDGWHLAVDGHQVKTQVVNDGFVGARLSAGTHKIRLTYRTPGLLVGALVTLLGGLILIAESSWRWFRERKESQ</sequence>
<name>A0ABW1SS87_9LACO</name>
<feature type="transmembrane region" description="Helical" evidence="1">
    <location>
        <begin position="184"/>
        <end position="211"/>
    </location>
</feature>
<keyword evidence="1" id="KW-1133">Transmembrane helix</keyword>
<dbReference type="Proteomes" id="UP001596254">
    <property type="component" value="Unassembled WGS sequence"/>
</dbReference>
<accession>A0ABW1SS87</accession>
<feature type="transmembrane region" description="Helical" evidence="1">
    <location>
        <begin position="351"/>
        <end position="368"/>
    </location>
</feature>
<feature type="transmembrane region" description="Helical" evidence="1">
    <location>
        <begin position="231"/>
        <end position="251"/>
    </location>
</feature>
<feature type="transmembrane region" description="Helical" evidence="1">
    <location>
        <begin position="12"/>
        <end position="33"/>
    </location>
</feature>
<feature type="transmembrane region" description="Helical" evidence="1">
    <location>
        <begin position="263"/>
        <end position="281"/>
    </location>
</feature>
<dbReference type="RefSeq" id="WP_125693178.1">
    <property type="nucleotide sequence ID" value="NZ_JBHSSK010000021.1"/>
</dbReference>
<feature type="transmembrane region" description="Helical" evidence="1">
    <location>
        <begin position="321"/>
        <end position="345"/>
    </location>
</feature>
<organism evidence="2 3">
    <name type="scientific">Levilactobacillus tongjiangensis</name>
    <dbReference type="NCBI Taxonomy" id="2486023"/>
    <lineage>
        <taxon>Bacteria</taxon>
        <taxon>Bacillati</taxon>
        <taxon>Bacillota</taxon>
        <taxon>Bacilli</taxon>
        <taxon>Lactobacillales</taxon>
        <taxon>Lactobacillaceae</taxon>
        <taxon>Levilactobacillus</taxon>
    </lineage>
</organism>
<evidence type="ECO:0000313" key="3">
    <source>
        <dbReference type="Proteomes" id="UP001596254"/>
    </source>
</evidence>
<dbReference type="PANTHER" id="PTHR38454">
    <property type="entry name" value="INTEGRAL MEMBRANE PROTEIN-RELATED"/>
    <property type="match status" value="1"/>
</dbReference>
<dbReference type="Pfam" id="PF09586">
    <property type="entry name" value="YfhO"/>
    <property type="match status" value="1"/>
</dbReference>
<feature type="transmembrane region" description="Helical" evidence="1">
    <location>
        <begin position="380"/>
        <end position="402"/>
    </location>
</feature>
<evidence type="ECO:0000313" key="2">
    <source>
        <dbReference type="EMBL" id="MFC6207093.1"/>
    </source>
</evidence>
<keyword evidence="3" id="KW-1185">Reference proteome</keyword>
<comment type="caution">
    <text evidence="2">The sequence shown here is derived from an EMBL/GenBank/DDBJ whole genome shotgun (WGS) entry which is preliminary data.</text>
</comment>
<dbReference type="InterPro" id="IPR018580">
    <property type="entry name" value="Uncharacterised_YfhO"/>
</dbReference>
<protein>
    <submittedName>
        <fullName evidence="2">YfhO family protein</fullName>
    </submittedName>
</protein>
<evidence type="ECO:0000256" key="1">
    <source>
        <dbReference type="SAM" id="Phobius"/>
    </source>
</evidence>
<feature type="transmembrane region" description="Helical" evidence="1">
    <location>
        <begin position="106"/>
        <end position="125"/>
    </location>
</feature>
<keyword evidence="1" id="KW-0472">Membrane</keyword>
<gene>
    <name evidence="2" type="ORF">ACFP1G_06330</name>
</gene>
<dbReference type="PANTHER" id="PTHR38454:SF1">
    <property type="entry name" value="INTEGRAL MEMBRANE PROTEIN"/>
    <property type="match status" value="1"/>
</dbReference>
<feature type="transmembrane region" description="Helical" evidence="1">
    <location>
        <begin position="293"/>
        <end position="314"/>
    </location>
</feature>
<feature type="transmembrane region" description="Helical" evidence="1">
    <location>
        <begin position="1001"/>
        <end position="1021"/>
    </location>
</feature>
<feature type="transmembrane region" description="Helical" evidence="1">
    <location>
        <begin position="137"/>
        <end position="154"/>
    </location>
</feature>
<proteinExistence type="predicted"/>
<reference evidence="3" key="1">
    <citation type="journal article" date="2019" name="Int. J. Syst. Evol. Microbiol.">
        <title>The Global Catalogue of Microorganisms (GCM) 10K type strain sequencing project: providing services to taxonomists for standard genome sequencing and annotation.</title>
        <authorList>
            <consortium name="The Broad Institute Genomics Platform"/>
            <consortium name="The Broad Institute Genome Sequencing Center for Infectious Disease"/>
            <person name="Wu L."/>
            <person name="Ma J."/>
        </authorList>
    </citation>
    <scope>NUCLEOTIDE SEQUENCE [LARGE SCALE GENOMIC DNA]</scope>
    <source>
        <strain evidence="3">CCM 8905</strain>
    </source>
</reference>